<evidence type="ECO:0000313" key="11">
    <source>
        <dbReference type="Proteomes" id="UP000261540"/>
    </source>
</evidence>
<sequence length="539" mass="58946">MAFSKSVYSFEVREDTAPAVVGRIERGQPLAYTVLVDDDGSGLFLLNPVSGEFTLTRALDYESEQHYILTVGSRSRAAQPARLRVYFNIIDVNDNPPIFSSDSYSAAVAEDASLGTCFLILNATDADSLNWTVAAGNEHGRFAVSHSGALCLQKELDRETMSLYILTIQVSDCGQPLSSRLTGTARVTILVKDVNDNAPSFKSTGMIHIPEDTPLHTEIMVVQAVDLDSGLNGHVLYELQNWSGSRFRINSTTGTVYLEEPLDRELVHVFKVRLTARDEGIPQLSTSMNLTVFVEDVNDNDPAFSRSLYNVTVSEDLPRGTSLLQVHAYDADAGPNGLLQYHLSQDSPFLLEAVGGVLSLKDKLDRERLPTHILTVFAVDQGVAKRSATAIVQITVTDINDCVPLISPPSVTLHVLENEDSPQIIHQVSAVDEDLGLNTLLLFFIDMGNEEDLFSLSPNGTLQMLQSLDREQRSQYTLHIIAVDSTPPLTGTGTIQIIVDDVNDNPPIFVENLITAVVREDIPTGSTFSMIHASDLDDG</sequence>
<dbReference type="PROSITE" id="PS50268">
    <property type="entry name" value="CADHERIN_2"/>
    <property type="match status" value="5"/>
</dbReference>
<dbReference type="PROSITE" id="PS00232">
    <property type="entry name" value="CADHERIN_1"/>
    <property type="match status" value="3"/>
</dbReference>
<evidence type="ECO:0000313" key="10">
    <source>
        <dbReference type="Ensembl" id="ENSPKIP00000012940.1"/>
    </source>
</evidence>
<keyword evidence="6" id="KW-1133">Transmembrane helix</keyword>
<evidence type="ECO:0000256" key="3">
    <source>
        <dbReference type="ARBA" id="ARBA00022737"/>
    </source>
</evidence>
<feature type="domain" description="Cadherin" evidence="9">
    <location>
        <begin position="305"/>
        <end position="406"/>
    </location>
</feature>
<evidence type="ECO:0000256" key="4">
    <source>
        <dbReference type="ARBA" id="ARBA00022837"/>
    </source>
</evidence>
<reference evidence="10" key="1">
    <citation type="submission" date="2025-08" db="UniProtKB">
        <authorList>
            <consortium name="Ensembl"/>
        </authorList>
    </citation>
    <scope>IDENTIFICATION</scope>
</reference>
<dbReference type="Gene3D" id="2.60.40.60">
    <property type="entry name" value="Cadherins"/>
    <property type="match status" value="6"/>
</dbReference>
<reference evidence="10" key="2">
    <citation type="submission" date="2025-09" db="UniProtKB">
        <authorList>
            <consortium name="Ensembl"/>
        </authorList>
    </citation>
    <scope>IDENTIFICATION</scope>
</reference>
<dbReference type="SMART" id="SM00112">
    <property type="entry name" value="CA"/>
    <property type="match status" value="5"/>
</dbReference>
<keyword evidence="11" id="KW-1185">Reference proteome</keyword>
<dbReference type="GO" id="GO:0009653">
    <property type="term" value="P:anatomical structure morphogenesis"/>
    <property type="evidence" value="ECO:0007669"/>
    <property type="project" value="UniProtKB-ARBA"/>
</dbReference>
<evidence type="ECO:0000259" key="9">
    <source>
        <dbReference type="PROSITE" id="PS50268"/>
    </source>
</evidence>
<proteinExistence type="predicted"/>
<feature type="domain" description="Cadherin" evidence="9">
    <location>
        <begin position="4"/>
        <end position="99"/>
    </location>
</feature>
<evidence type="ECO:0000256" key="6">
    <source>
        <dbReference type="ARBA" id="ARBA00022989"/>
    </source>
</evidence>
<dbReference type="InterPro" id="IPR015919">
    <property type="entry name" value="Cadherin-like_sf"/>
</dbReference>
<dbReference type="Ensembl" id="ENSPKIT00000037346.1">
    <property type="protein sequence ID" value="ENSPKIP00000012940.1"/>
    <property type="gene ID" value="ENSPKIG00000000548.1"/>
</dbReference>
<evidence type="ECO:0000256" key="1">
    <source>
        <dbReference type="ARBA" id="ARBA00004370"/>
    </source>
</evidence>
<dbReference type="GO" id="GO:0007156">
    <property type="term" value="P:homophilic cell adhesion via plasma membrane adhesion molecules"/>
    <property type="evidence" value="ECO:0007669"/>
    <property type="project" value="InterPro"/>
</dbReference>
<dbReference type="Pfam" id="PF00028">
    <property type="entry name" value="Cadherin"/>
    <property type="match status" value="4"/>
</dbReference>
<keyword evidence="2" id="KW-0812">Transmembrane</keyword>
<dbReference type="GO" id="GO:0005886">
    <property type="term" value="C:plasma membrane"/>
    <property type="evidence" value="ECO:0007669"/>
    <property type="project" value="InterPro"/>
</dbReference>
<feature type="domain" description="Cadherin" evidence="9">
    <location>
        <begin position="100"/>
        <end position="201"/>
    </location>
</feature>
<dbReference type="InterPro" id="IPR002126">
    <property type="entry name" value="Cadherin-like_dom"/>
</dbReference>
<organism evidence="10 11">
    <name type="scientific">Paramormyrops kingsleyae</name>
    <dbReference type="NCBI Taxonomy" id="1676925"/>
    <lineage>
        <taxon>Eukaryota</taxon>
        <taxon>Metazoa</taxon>
        <taxon>Chordata</taxon>
        <taxon>Craniata</taxon>
        <taxon>Vertebrata</taxon>
        <taxon>Euteleostomi</taxon>
        <taxon>Actinopterygii</taxon>
        <taxon>Neopterygii</taxon>
        <taxon>Teleostei</taxon>
        <taxon>Osteoglossocephala</taxon>
        <taxon>Osteoglossomorpha</taxon>
        <taxon>Osteoglossiformes</taxon>
        <taxon>Mormyridae</taxon>
        <taxon>Paramormyrops</taxon>
    </lineage>
</organism>
<dbReference type="AlphaFoldDB" id="A0A3B3R4U7"/>
<dbReference type="GeneTree" id="ENSGT00940000155719"/>
<dbReference type="STRING" id="1676925.ENSPKIP00000012940"/>
<dbReference type="InterPro" id="IPR050971">
    <property type="entry name" value="Cadherin-domain_protein"/>
</dbReference>
<keyword evidence="5" id="KW-0130">Cell adhesion</keyword>
<dbReference type="SUPFAM" id="SSF49313">
    <property type="entry name" value="Cadherin-like"/>
    <property type="match status" value="6"/>
</dbReference>
<dbReference type="PRINTS" id="PR00205">
    <property type="entry name" value="CADHERIN"/>
</dbReference>
<dbReference type="CDD" id="cd11304">
    <property type="entry name" value="Cadherin_repeat"/>
    <property type="match status" value="5"/>
</dbReference>
<feature type="domain" description="Cadherin" evidence="9">
    <location>
        <begin position="407"/>
        <end position="509"/>
    </location>
</feature>
<evidence type="ECO:0000256" key="7">
    <source>
        <dbReference type="ARBA" id="ARBA00023136"/>
    </source>
</evidence>
<dbReference type="InterPro" id="IPR020894">
    <property type="entry name" value="Cadherin_CS"/>
</dbReference>
<dbReference type="GO" id="GO:0005509">
    <property type="term" value="F:calcium ion binding"/>
    <property type="evidence" value="ECO:0007669"/>
    <property type="project" value="UniProtKB-UniRule"/>
</dbReference>
<keyword evidence="4 8" id="KW-0106">Calcium</keyword>
<name>A0A3B3R4U7_9TELE</name>
<comment type="subcellular location">
    <subcellularLocation>
        <location evidence="1">Membrane</location>
    </subcellularLocation>
</comment>
<evidence type="ECO:0000256" key="8">
    <source>
        <dbReference type="PROSITE-ProRule" id="PRU00043"/>
    </source>
</evidence>
<keyword evidence="3" id="KW-0677">Repeat</keyword>
<dbReference type="GO" id="GO:0005911">
    <property type="term" value="C:cell-cell junction"/>
    <property type="evidence" value="ECO:0007669"/>
    <property type="project" value="TreeGrafter"/>
</dbReference>
<dbReference type="PANTHER" id="PTHR24025">
    <property type="entry name" value="DESMOGLEIN FAMILY MEMBER"/>
    <property type="match status" value="1"/>
</dbReference>
<feature type="domain" description="Cadherin" evidence="9">
    <location>
        <begin position="201"/>
        <end position="304"/>
    </location>
</feature>
<dbReference type="PANTHER" id="PTHR24025:SF31">
    <property type="entry name" value="NEURAL-CADHERIN"/>
    <property type="match status" value="1"/>
</dbReference>
<protein>
    <submittedName>
        <fullName evidence="10">Si:dkey-1m11.5</fullName>
    </submittedName>
</protein>
<keyword evidence="7" id="KW-0472">Membrane</keyword>
<evidence type="ECO:0000256" key="5">
    <source>
        <dbReference type="ARBA" id="ARBA00022889"/>
    </source>
</evidence>
<evidence type="ECO:0000256" key="2">
    <source>
        <dbReference type="ARBA" id="ARBA00022692"/>
    </source>
</evidence>
<dbReference type="Proteomes" id="UP000261540">
    <property type="component" value="Unplaced"/>
</dbReference>
<accession>A0A3B3R4U7</accession>